<keyword evidence="1 4" id="KW-0808">Transferase</keyword>
<protein>
    <submittedName>
        <fullName evidence="4">N-acetyltransferase GCN5</fullName>
    </submittedName>
</protein>
<reference evidence="4 5" key="2">
    <citation type="journal article" date="2014" name="FEMS Microbiol. Lett.">
        <title>Draft genomic DNA sequence of the facultatively methylotrophic bacterium Acidomonas methanolica type strain MB58.</title>
        <authorList>
            <person name="Higashiura N."/>
            <person name="Hadano H."/>
            <person name="Hirakawa H."/>
            <person name="Matsutani M."/>
            <person name="Takabe S."/>
            <person name="Matsushita K."/>
            <person name="Azuma Y."/>
        </authorList>
    </citation>
    <scope>NUCLEOTIDE SEQUENCE [LARGE SCALE GENOMIC DNA]</scope>
    <source>
        <strain evidence="4 5">MB58</strain>
    </source>
</reference>
<sequence>MTENLRYFTPDRTDFAALRAMGRTVFADTFGHLYDTEPFSNFLEKAYGPGGTMERDLGDPSVQWLVAASDDENMVGYAKLSQLKAPVPAPRLGAMELQQIYVLRPWHGHGVADRLMEWALDQARVERTPEVYLTVFDHNERAKRFYTRYGFAEVGRCNFVLGDRVDDDRVWRKKLLP</sequence>
<dbReference type="Proteomes" id="UP000019760">
    <property type="component" value="Unassembled WGS sequence"/>
</dbReference>
<evidence type="ECO:0000313" key="5">
    <source>
        <dbReference type="Proteomes" id="UP000019760"/>
    </source>
</evidence>
<evidence type="ECO:0000256" key="2">
    <source>
        <dbReference type="ARBA" id="ARBA00023315"/>
    </source>
</evidence>
<dbReference type="AlphaFoldDB" id="A0A023D7B3"/>
<reference evidence="5" key="1">
    <citation type="journal article" date="2014" name="FEMS Microbiol. Lett.">
        <title>Draft Genomic DNA Sequence of the Facultatively Methylotrophic Bacterium Acidomonas methanolica type strain MB58.</title>
        <authorList>
            <person name="Higashiura N."/>
            <person name="Hadano H."/>
            <person name="Hirakawa H."/>
            <person name="Matsutani M."/>
            <person name="Takabe S."/>
            <person name="Matsushita K."/>
            <person name="Azuma Y."/>
        </authorList>
    </citation>
    <scope>NUCLEOTIDE SEQUENCE [LARGE SCALE GENOMIC DNA]</scope>
    <source>
        <strain evidence="5">MB58</strain>
    </source>
</reference>
<organism evidence="4 5">
    <name type="scientific">Acidomonas methanolica NBRC 104435</name>
    <dbReference type="NCBI Taxonomy" id="1231351"/>
    <lineage>
        <taxon>Bacteria</taxon>
        <taxon>Pseudomonadati</taxon>
        <taxon>Pseudomonadota</taxon>
        <taxon>Alphaproteobacteria</taxon>
        <taxon>Acetobacterales</taxon>
        <taxon>Acetobacteraceae</taxon>
        <taxon>Acidomonas</taxon>
    </lineage>
</organism>
<dbReference type="RefSeq" id="WP_042060600.1">
    <property type="nucleotide sequence ID" value="NZ_BAND01000099.1"/>
</dbReference>
<gene>
    <name evidence="4" type="ORF">Amme_100_011</name>
</gene>
<feature type="domain" description="N-acetyltransferase" evidence="3">
    <location>
        <begin position="3"/>
        <end position="177"/>
    </location>
</feature>
<keyword evidence="5" id="KW-1185">Reference proteome</keyword>
<dbReference type="InterPro" id="IPR000182">
    <property type="entry name" value="GNAT_dom"/>
</dbReference>
<dbReference type="Pfam" id="PF00583">
    <property type="entry name" value="Acetyltransf_1"/>
    <property type="match status" value="1"/>
</dbReference>
<evidence type="ECO:0000313" key="4">
    <source>
        <dbReference type="EMBL" id="GAJ30048.1"/>
    </source>
</evidence>
<dbReference type="InterPro" id="IPR050832">
    <property type="entry name" value="Bact_Acetyltransf"/>
</dbReference>
<dbReference type="SUPFAM" id="SSF55729">
    <property type="entry name" value="Acyl-CoA N-acyltransferases (Nat)"/>
    <property type="match status" value="1"/>
</dbReference>
<dbReference type="InterPro" id="IPR016181">
    <property type="entry name" value="Acyl_CoA_acyltransferase"/>
</dbReference>
<accession>A0A023D7B3</accession>
<evidence type="ECO:0000256" key="1">
    <source>
        <dbReference type="ARBA" id="ARBA00022679"/>
    </source>
</evidence>
<keyword evidence="2" id="KW-0012">Acyltransferase</keyword>
<evidence type="ECO:0000259" key="3">
    <source>
        <dbReference type="PROSITE" id="PS51186"/>
    </source>
</evidence>
<dbReference type="OrthoDB" id="7205533at2"/>
<name>A0A023D7B3_ACIMT</name>
<dbReference type="CDD" id="cd04301">
    <property type="entry name" value="NAT_SF"/>
    <property type="match status" value="1"/>
</dbReference>
<dbReference type="PROSITE" id="PS51186">
    <property type="entry name" value="GNAT"/>
    <property type="match status" value="1"/>
</dbReference>
<proteinExistence type="predicted"/>
<dbReference type="EMBL" id="BAND01000099">
    <property type="protein sequence ID" value="GAJ30048.1"/>
    <property type="molecule type" value="Genomic_DNA"/>
</dbReference>
<dbReference type="GO" id="GO:0016747">
    <property type="term" value="F:acyltransferase activity, transferring groups other than amino-acyl groups"/>
    <property type="evidence" value="ECO:0007669"/>
    <property type="project" value="InterPro"/>
</dbReference>
<dbReference type="Gene3D" id="3.40.630.30">
    <property type="match status" value="1"/>
</dbReference>
<dbReference type="PANTHER" id="PTHR43877">
    <property type="entry name" value="AMINOALKYLPHOSPHONATE N-ACETYLTRANSFERASE-RELATED-RELATED"/>
    <property type="match status" value="1"/>
</dbReference>
<comment type="caution">
    <text evidence="4">The sequence shown here is derived from an EMBL/GenBank/DDBJ whole genome shotgun (WGS) entry which is preliminary data.</text>
</comment>